<protein>
    <submittedName>
        <fullName evidence="4">PIP5K1B protein</fullName>
    </submittedName>
</protein>
<keyword evidence="1" id="KW-0547">Nucleotide-binding</keyword>
<dbReference type="PANTHER" id="PTHR23086">
    <property type="entry name" value="PHOSPHATIDYLINOSITOL-4-PHOSPHATE 5-KINASE"/>
    <property type="match status" value="1"/>
</dbReference>
<keyword evidence="1" id="KW-0067">ATP-binding</keyword>
<dbReference type="OrthoDB" id="434460at2759"/>
<organism evidence="4 5">
    <name type="scientific">Symbiodinium natans</name>
    <dbReference type="NCBI Taxonomy" id="878477"/>
    <lineage>
        <taxon>Eukaryota</taxon>
        <taxon>Sar</taxon>
        <taxon>Alveolata</taxon>
        <taxon>Dinophyceae</taxon>
        <taxon>Suessiales</taxon>
        <taxon>Symbiodiniaceae</taxon>
        <taxon>Symbiodinium</taxon>
    </lineage>
</organism>
<comment type="caution">
    <text evidence="4">The sequence shown here is derived from an EMBL/GenBank/DDBJ whole genome shotgun (WGS) entry which is preliminary data.</text>
</comment>
<keyword evidence="5" id="KW-1185">Reference proteome</keyword>
<dbReference type="GO" id="GO:0005524">
    <property type="term" value="F:ATP binding"/>
    <property type="evidence" value="ECO:0007669"/>
    <property type="project" value="UniProtKB-UniRule"/>
</dbReference>
<feature type="domain" description="PIPK" evidence="3">
    <location>
        <begin position="175"/>
        <end position="421"/>
    </location>
</feature>
<feature type="region of interest" description="Disordered" evidence="2">
    <location>
        <begin position="14"/>
        <end position="42"/>
    </location>
</feature>
<dbReference type="Pfam" id="PF01504">
    <property type="entry name" value="PIP5K"/>
    <property type="match status" value="1"/>
</dbReference>
<evidence type="ECO:0000256" key="2">
    <source>
        <dbReference type="SAM" id="MobiDB-lite"/>
    </source>
</evidence>
<dbReference type="InterPro" id="IPR023610">
    <property type="entry name" value="PInositol-4/5-P-5/4-kinase"/>
</dbReference>
<keyword evidence="1" id="KW-0418">Kinase</keyword>
<dbReference type="AlphaFoldDB" id="A0A812LQU8"/>
<evidence type="ECO:0000313" key="4">
    <source>
        <dbReference type="EMBL" id="CAE7249498.1"/>
    </source>
</evidence>
<dbReference type="SMART" id="SM00330">
    <property type="entry name" value="PIPKc"/>
    <property type="match status" value="1"/>
</dbReference>
<dbReference type="Proteomes" id="UP000604046">
    <property type="component" value="Unassembled WGS sequence"/>
</dbReference>
<dbReference type="SUPFAM" id="SSF56104">
    <property type="entry name" value="SAICAR synthase-like"/>
    <property type="match status" value="1"/>
</dbReference>
<gene>
    <name evidence="4" type="primary">PIP5K1B</name>
    <name evidence="4" type="ORF">SNAT2548_LOCUS12172</name>
</gene>
<accession>A0A812LQU8</accession>
<dbReference type="InterPro" id="IPR027484">
    <property type="entry name" value="PInositol-4-P-5-kinase_N"/>
</dbReference>
<evidence type="ECO:0000256" key="1">
    <source>
        <dbReference type="PROSITE-ProRule" id="PRU00781"/>
    </source>
</evidence>
<feature type="compositionally biased region" description="Low complexity" evidence="2">
    <location>
        <begin position="26"/>
        <end position="35"/>
    </location>
</feature>
<proteinExistence type="predicted"/>
<dbReference type="Gene3D" id="3.30.800.10">
    <property type="entry name" value="Phosphatidylinositol Phosphate Kinase II Beta"/>
    <property type="match status" value="1"/>
</dbReference>
<dbReference type="GO" id="GO:0005886">
    <property type="term" value="C:plasma membrane"/>
    <property type="evidence" value="ECO:0007669"/>
    <property type="project" value="TreeGrafter"/>
</dbReference>
<dbReference type="EMBL" id="CAJNDS010001147">
    <property type="protein sequence ID" value="CAE7249498.1"/>
    <property type="molecule type" value="Genomic_DNA"/>
</dbReference>
<reference evidence="4" key="1">
    <citation type="submission" date="2021-02" db="EMBL/GenBank/DDBJ databases">
        <authorList>
            <person name="Dougan E. K."/>
            <person name="Rhodes N."/>
            <person name="Thang M."/>
            <person name="Chan C."/>
        </authorList>
    </citation>
    <scope>NUCLEOTIDE SEQUENCE</scope>
</reference>
<keyword evidence="1" id="KW-0808">Transferase</keyword>
<evidence type="ECO:0000313" key="5">
    <source>
        <dbReference type="Proteomes" id="UP000604046"/>
    </source>
</evidence>
<dbReference type="PANTHER" id="PTHR23086:SF46">
    <property type="entry name" value="PHOSPHATIDYLINOSITOL 4-PHOSPHATE 5-KINASE-LIKE PROTEIN 1"/>
    <property type="match status" value="1"/>
</dbReference>
<dbReference type="GO" id="GO:0016308">
    <property type="term" value="F:1-phosphatidylinositol-4-phosphate 5-kinase activity"/>
    <property type="evidence" value="ECO:0007669"/>
    <property type="project" value="TreeGrafter"/>
</dbReference>
<evidence type="ECO:0000259" key="3">
    <source>
        <dbReference type="PROSITE" id="PS51455"/>
    </source>
</evidence>
<sequence length="421" mass="46768">MFGDEDDRRRFLEELPLRAAARPRRAGPSPKPKAAAWHHSLEEHDVQKIIQDLPADAAARRRRAPARPEANPREEFQAKLAAFRRQLSSLRRRESPVERRRERLALMMEEAAGMLYDVRQGRLAEPAQAWMLSDHSPDAAAIGSTPARMSSLAALGPKRGSMVASEGARSSMTLPAGGALLFWTTCLSEGLRRAWKARPPGGGDASAGGLSELAFQEIFSTQLAHVNPPEVGRHRTVSFVAYYPEVFRDLRSHGWGVTDDEFLHSICAGPLSRGQQEGEEAERLVFTSWDKKYLAKTVMPSEVHFFADHLLAYHGHMRGSPSSLLPRFCGLYSLQFPKEPAPAYLVVLQNLFAPGVRMKESYEVKGLLASHRYVSKEEREKGAKVLKDRPCSSGAGFAWARWAFVPPTAAAGCILWRHVGE</sequence>
<dbReference type="GO" id="GO:0046854">
    <property type="term" value="P:phosphatidylinositol phosphate biosynthetic process"/>
    <property type="evidence" value="ECO:0007669"/>
    <property type="project" value="TreeGrafter"/>
</dbReference>
<name>A0A812LQU8_9DINO</name>
<dbReference type="PROSITE" id="PS51455">
    <property type="entry name" value="PIPK"/>
    <property type="match status" value="1"/>
</dbReference>
<dbReference type="InterPro" id="IPR002498">
    <property type="entry name" value="PInositol-4-P-4/5-kinase_core"/>
</dbReference>